<dbReference type="PANTHER" id="PTHR34981">
    <property type="entry name" value="CELL DIVISION PROTEIN ZAPA"/>
    <property type="match status" value="1"/>
</dbReference>
<dbReference type="InterPro" id="IPR007838">
    <property type="entry name" value="Cell_div_ZapA-like"/>
</dbReference>
<dbReference type="GO" id="GO:0030428">
    <property type="term" value="C:cell septum"/>
    <property type="evidence" value="ECO:0007669"/>
    <property type="project" value="TreeGrafter"/>
</dbReference>
<evidence type="ECO:0000256" key="7">
    <source>
        <dbReference type="ARBA" id="ARBA00024910"/>
    </source>
</evidence>
<comment type="subcellular location">
    <subcellularLocation>
        <location evidence="1">Cytoplasm</location>
    </subcellularLocation>
</comment>
<proteinExistence type="predicted"/>
<keyword evidence="6" id="KW-0131">Cell cycle</keyword>
<reference evidence="10 11" key="1">
    <citation type="submission" date="2019-10" db="EMBL/GenBank/DDBJ databases">
        <title>Extracellular Electron Transfer in a Candidatus Methanoperedens spp. Enrichment Culture.</title>
        <authorList>
            <person name="Berger S."/>
            <person name="Rangel Shaw D."/>
            <person name="Berben T."/>
            <person name="In 'T Zandt M."/>
            <person name="Frank J."/>
            <person name="Reimann J."/>
            <person name="Jetten M.S.M."/>
            <person name="Welte C.U."/>
        </authorList>
    </citation>
    <scope>NUCLEOTIDE SEQUENCE [LARGE SCALE GENOMIC DNA]</scope>
    <source>
        <strain evidence="10">SB12</strain>
    </source>
</reference>
<evidence type="ECO:0000256" key="6">
    <source>
        <dbReference type="ARBA" id="ARBA00023306"/>
    </source>
</evidence>
<dbReference type="InterPro" id="IPR036192">
    <property type="entry name" value="Cell_div_ZapA-like_sf"/>
</dbReference>
<dbReference type="GO" id="GO:0005829">
    <property type="term" value="C:cytosol"/>
    <property type="evidence" value="ECO:0007669"/>
    <property type="project" value="TreeGrafter"/>
</dbReference>
<dbReference type="GO" id="GO:0000921">
    <property type="term" value="P:septin ring assembly"/>
    <property type="evidence" value="ECO:0007669"/>
    <property type="project" value="TreeGrafter"/>
</dbReference>
<evidence type="ECO:0000313" key="10">
    <source>
        <dbReference type="EMBL" id="KAB2933282.1"/>
    </source>
</evidence>
<evidence type="ECO:0000256" key="4">
    <source>
        <dbReference type="ARBA" id="ARBA00022618"/>
    </source>
</evidence>
<comment type="function">
    <text evidence="7">Activator of cell division through the inhibition of FtsZ GTPase activity, therefore promoting FtsZ assembly into bundles of protofilaments necessary for the formation of the division Z ring. It is recruited early at mid-cell but it is not essential for cell division.</text>
</comment>
<dbReference type="SUPFAM" id="SSF102829">
    <property type="entry name" value="Cell division protein ZapA-like"/>
    <property type="match status" value="1"/>
</dbReference>
<dbReference type="Gene3D" id="6.10.250.790">
    <property type="match status" value="1"/>
</dbReference>
<dbReference type="GO" id="GO:0032153">
    <property type="term" value="C:cell division site"/>
    <property type="evidence" value="ECO:0007669"/>
    <property type="project" value="TreeGrafter"/>
</dbReference>
<dbReference type="GO" id="GO:0000917">
    <property type="term" value="P:division septum assembly"/>
    <property type="evidence" value="ECO:0007669"/>
    <property type="project" value="UniProtKB-KW"/>
</dbReference>
<protein>
    <recommendedName>
        <fullName evidence="2">Cell division protein ZapA</fullName>
    </recommendedName>
    <alternativeName>
        <fullName evidence="9">Z ring-associated protein ZapA</fullName>
    </alternativeName>
</protein>
<evidence type="ECO:0000256" key="9">
    <source>
        <dbReference type="ARBA" id="ARBA00033158"/>
    </source>
</evidence>
<organism evidence="10 11">
    <name type="scientific">Leptonema illini</name>
    <dbReference type="NCBI Taxonomy" id="183"/>
    <lineage>
        <taxon>Bacteria</taxon>
        <taxon>Pseudomonadati</taxon>
        <taxon>Spirochaetota</taxon>
        <taxon>Spirochaetia</taxon>
        <taxon>Leptospirales</taxon>
        <taxon>Leptospiraceae</taxon>
        <taxon>Leptonema</taxon>
    </lineage>
</organism>
<gene>
    <name evidence="10" type="ORF">F9K24_08005</name>
</gene>
<evidence type="ECO:0000256" key="5">
    <source>
        <dbReference type="ARBA" id="ARBA00023210"/>
    </source>
</evidence>
<dbReference type="InterPro" id="IPR053712">
    <property type="entry name" value="Bac_CellDiv_Activator"/>
</dbReference>
<keyword evidence="4 10" id="KW-0132">Cell division</keyword>
<dbReference type="AlphaFoldDB" id="A0A833LYX6"/>
<name>A0A833LYX6_9LEPT</name>
<dbReference type="PANTHER" id="PTHR34981:SF1">
    <property type="entry name" value="CELL DIVISION PROTEIN ZAPA"/>
    <property type="match status" value="1"/>
</dbReference>
<dbReference type="GO" id="GO:0043093">
    <property type="term" value="P:FtsZ-dependent cytokinesis"/>
    <property type="evidence" value="ECO:0007669"/>
    <property type="project" value="TreeGrafter"/>
</dbReference>
<dbReference type="EMBL" id="WBUI01000006">
    <property type="protein sequence ID" value="KAB2933282.1"/>
    <property type="molecule type" value="Genomic_DNA"/>
</dbReference>
<evidence type="ECO:0000256" key="8">
    <source>
        <dbReference type="ARBA" id="ARBA00026068"/>
    </source>
</evidence>
<sequence length="111" mass="11999">MISGSDTVSRVRVDIYGETCTVRGDGADPEYIAGLARLVDERMRDLATQAPSLTRAKLATLVALNLADELMQARAGQRDDSDPSAPDQALIVQKTRYLIDLLDEGMVGDGF</sequence>
<comment type="caution">
    <text evidence="10">The sequence shown here is derived from an EMBL/GenBank/DDBJ whole genome shotgun (WGS) entry which is preliminary data.</text>
</comment>
<evidence type="ECO:0000256" key="2">
    <source>
        <dbReference type="ARBA" id="ARBA00015195"/>
    </source>
</evidence>
<evidence type="ECO:0000256" key="3">
    <source>
        <dbReference type="ARBA" id="ARBA00022490"/>
    </source>
</evidence>
<keyword evidence="5" id="KW-0717">Septation</keyword>
<dbReference type="Pfam" id="PF05164">
    <property type="entry name" value="ZapA"/>
    <property type="match status" value="1"/>
</dbReference>
<evidence type="ECO:0000256" key="1">
    <source>
        <dbReference type="ARBA" id="ARBA00004496"/>
    </source>
</evidence>
<comment type="subunit">
    <text evidence="8">Homodimer. Interacts with FtsZ.</text>
</comment>
<accession>A0A833LYX6</accession>
<dbReference type="Proteomes" id="UP000460298">
    <property type="component" value="Unassembled WGS sequence"/>
</dbReference>
<keyword evidence="3" id="KW-0963">Cytoplasm</keyword>
<evidence type="ECO:0000313" key="11">
    <source>
        <dbReference type="Proteomes" id="UP000460298"/>
    </source>
</evidence>